<organism evidence="2 3">
    <name type="scientific">Panagrolaimus davidi</name>
    <dbReference type="NCBI Taxonomy" id="227884"/>
    <lineage>
        <taxon>Eukaryota</taxon>
        <taxon>Metazoa</taxon>
        <taxon>Ecdysozoa</taxon>
        <taxon>Nematoda</taxon>
        <taxon>Chromadorea</taxon>
        <taxon>Rhabditida</taxon>
        <taxon>Tylenchina</taxon>
        <taxon>Panagrolaimomorpha</taxon>
        <taxon>Panagrolaimoidea</taxon>
        <taxon>Panagrolaimidae</taxon>
        <taxon>Panagrolaimus</taxon>
    </lineage>
</organism>
<proteinExistence type="predicted"/>
<sequence>MFDIHGTFNKLRRDIIKNSYYHLYLNKKWSWRFYWGSNYLKLDYFHRRVINWHMITIYERDLYYPHDQLKLCLRKFEQQTSYFVIAIYINYLKQNGQCKYLLGIYSKYCRFFLDDDEMNKEYEEAMREHGPVHLPWENLFEFEKSCDMEEAEDQYFSLEEADDTQSSDEEDSFDKSICRRFYDTYEVYQEFAVPGPIVLYVLKNAGHRVLRKLFASCKWFFAKQPTPICHRLRTGSREIYKDESLTLKRYSKKELFPKKLYITGNIFCGMQFHYESTALIDFLPKFYRCEAKFISLPSNIHLSFDELKSLIGHGGVVKLDICRCILKDEKNKCVALEKIMEFLPNIEQLGLNNVKITKETPRALTSMEFCSKFESICIYLISGEQFDAEEFSKFLIVNKSDEYFFCELTFCKEFNADFVQSFEKLMEKYCIVHQNDDSDEEENGDEFETNSNDSD</sequence>
<reference evidence="3" key="1">
    <citation type="submission" date="2022-11" db="UniProtKB">
        <authorList>
            <consortium name="WormBaseParasite"/>
        </authorList>
    </citation>
    <scope>IDENTIFICATION</scope>
</reference>
<dbReference type="Proteomes" id="UP000887578">
    <property type="component" value="Unplaced"/>
</dbReference>
<keyword evidence="2" id="KW-1185">Reference proteome</keyword>
<feature type="region of interest" description="Disordered" evidence="1">
    <location>
        <begin position="436"/>
        <end position="455"/>
    </location>
</feature>
<evidence type="ECO:0000313" key="2">
    <source>
        <dbReference type="Proteomes" id="UP000887578"/>
    </source>
</evidence>
<accession>A0A914Q7Q2</accession>
<evidence type="ECO:0000256" key="1">
    <source>
        <dbReference type="SAM" id="MobiDB-lite"/>
    </source>
</evidence>
<protein>
    <submittedName>
        <fullName evidence="3">Uncharacterized protein</fullName>
    </submittedName>
</protein>
<evidence type="ECO:0000313" key="3">
    <source>
        <dbReference type="WBParaSite" id="PDA_v2.g27084.t1"/>
    </source>
</evidence>
<name>A0A914Q7Q2_9BILA</name>
<feature type="compositionally biased region" description="Acidic residues" evidence="1">
    <location>
        <begin position="437"/>
        <end position="455"/>
    </location>
</feature>
<dbReference type="AlphaFoldDB" id="A0A914Q7Q2"/>
<dbReference type="WBParaSite" id="PDA_v2.g27084.t1">
    <property type="protein sequence ID" value="PDA_v2.g27084.t1"/>
    <property type="gene ID" value="PDA_v2.g27084"/>
</dbReference>